<accession>A0A1H4D0D7</accession>
<dbReference type="Proteomes" id="UP000198846">
    <property type="component" value="Unassembled WGS sequence"/>
</dbReference>
<dbReference type="STRING" id="283786.SAMN04487990_12330"/>
<dbReference type="PROSITE" id="PS51257">
    <property type="entry name" value="PROKAR_LIPOPROTEIN"/>
    <property type="match status" value="1"/>
</dbReference>
<organism evidence="1 2">
    <name type="scientific">Bizionia paragorgiae</name>
    <dbReference type="NCBI Taxonomy" id="283786"/>
    <lineage>
        <taxon>Bacteria</taxon>
        <taxon>Pseudomonadati</taxon>
        <taxon>Bacteroidota</taxon>
        <taxon>Flavobacteriia</taxon>
        <taxon>Flavobacteriales</taxon>
        <taxon>Flavobacteriaceae</taxon>
        <taxon>Bizionia</taxon>
    </lineage>
</organism>
<evidence type="ECO:0000313" key="1">
    <source>
        <dbReference type="EMBL" id="SEA66051.1"/>
    </source>
</evidence>
<sequence>MKRISILLIFTLIFYGCKKDSNKSLNFINGYWEIESATTADGKKHEYTISTTVDYISINDSLTGFRKKLNPTLMGTYNTSKDAEKITVKIENDSLNLYYNTPFATWKETVIFANEEHLEVVNADNMTYLYKRFTPINVLE</sequence>
<dbReference type="OrthoDB" id="1143855at2"/>
<keyword evidence="2" id="KW-1185">Reference proteome</keyword>
<evidence type="ECO:0000313" key="2">
    <source>
        <dbReference type="Proteomes" id="UP000198846"/>
    </source>
</evidence>
<dbReference type="EMBL" id="FNQK01000023">
    <property type="protein sequence ID" value="SEA66051.1"/>
    <property type="molecule type" value="Genomic_DNA"/>
</dbReference>
<evidence type="ECO:0008006" key="3">
    <source>
        <dbReference type="Google" id="ProtNLM"/>
    </source>
</evidence>
<gene>
    <name evidence="1" type="ORF">SAMN04487990_12330</name>
</gene>
<name>A0A1H4D0D7_BIZPA</name>
<dbReference type="AlphaFoldDB" id="A0A1H4D0D7"/>
<reference evidence="1 2" key="1">
    <citation type="submission" date="2016-10" db="EMBL/GenBank/DDBJ databases">
        <authorList>
            <person name="de Groot N.N."/>
        </authorList>
    </citation>
    <scope>NUCLEOTIDE SEQUENCE [LARGE SCALE GENOMIC DNA]</scope>
    <source>
        <strain evidence="1 2">DSM 23842</strain>
    </source>
</reference>
<dbReference type="RefSeq" id="WP_092136461.1">
    <property type="nucleotide sequence ID" value="NZ_FNQK01000023.1"/>
</dbReference>
<proteinExistence type="predicted"/>
<protein>
    <recommendedName>
        <fullName evidence="3">Lipocalin-like domain-containing protein</fullName>
    </recommendedName>
</protein>